<evidence type="ECO:0000256" key="4">
    <source>
        <dbReference type="ARBA" id="ARBA00022692"/>
    </source>
</evidence>
<dbReference type="AlphaFoldDB" id="A0A3M0A9N5"/>
<dbReference type="GO" id="GO:0005886">
    <property type="term" value="C:plasma membrane"/>
    <property type="evidence" value="ECO:0007669"/>
    <property type="project" value="UniProtKB-SubCell"/>
</dbReference>
<evidence type="ECO:0000313" key="10">
    <source>
        <dbReference type="Proteomes" id="UP000267187"/>
    </source>
</evidence>
<dbReference type="PANTHER" id="PTHR22926">
    <property type="entry name" value="PHOSPHO-N-ACETYLMURAMOYL-PENTAPEPTIDE-TRANSFERASE"/>
    <property type="match status" value="1"/>
</dbReference>
<feature type="transmembrane region" description="Helical" evidence="8">
    <location>
        <begin position="46"/>
        <end position="63"/>
    </location>
</feature>
<dbReference type="InterPro" id="IPR000715">
    <property type="entry name" value="Glycosyl_transferase_4"/>
</dbReference>
<feature type="transmembrane region" description="Helical" evidence="8">
    <location>
        <begin position="292"/>
        <end position="310"/>
    </location>
</feature>
<dbReference type="OrthoDB" id="9783652at2"/>
<feature type="transmembrane region" description="Helical" evidence="8">
    <location>
        <begin position="237"/>
        <end position="261"/>
    </location>
</feature>
<evidence type="ECO:0000256" key="6">
    <source>
        <dbReference type="ARBA" id="ARBA00023136"/>
    </source>
</evidence>
<feature type="transmembrane region" description="Helical" evidence="8">
    <location>
        <begin position="6"/>
        <end position="25"/>
    </location>
</feature>
<proteinExistence type="predicted"/>
<reference evidence="9 10" key="1">
    <citation type="submission" date="2018-10" db="EMBL/GenBank/DDBJ databases">
        <title>Genomic Encyclopedia of Type Strains, Phase IV (KMG-IV): sequencing the most valuable type-strain genomes for metagenomic binning, comparative biology and taxonomic classification.</title>
        <authorList>
            <person name="Goeker M."/>
        </authorList>
    </citation>
    <scope>NUCLEOTIDE SEQUENCE [LARGE SCALE GENOMIC DNA]</scope>
    <source>
        <strain evidence="9 10">DSM 25080</strain>
    </source>
</reference>
<comment type="caution">
    <text evidence="9">The sequence shown here is derived from an EMBL/GenBank/DDBJ whole genome shotgun (WGS) entry which is preliminary data.</text>
</comment>
<evidence type="ECO:0000256" key="7">
    <source>
        <dbReference type="PIRSR" id="PIRSR600715-1"/>
    </source>
</evidence>
<feature type="transmembrane region" description="Helical" evidence="8">
    <location>
        <begin position="128"/>
        <end position="146"/>
    </location>
</feature>
<organism evidence="9 10">
    <name type="scientific">Umboniibacter marinipuniceus</name>
    <dbReference type="NCBI Taxonomy" id="569599"/>
    <lineage>
        <taxon>Bacteria</taxon>
        <taxon>Pseudomonadati</taxon>
        <taxon>Pseudomonadota</taxon>
        <taxon>Gammaproteobacteria</taxon>
        <taxon>Cellvibrionales</taxon>
        <taxon>Cellvibrionaceae</taxon>
        <taxon>Umboniibacter</taxon>
    </lineage>
</organism>
<accession>A0A3M0A9N5</accession>
<evidence type="ECO:0000313" key="9">
    <source>
        <dbReference type="EMBL" id="RMA79548.1"/>
    </source>
</evidence>
<feature type="transmembrane region" description="Helical" evidence="8">
    <location>
        <begin position="69"/>
        <end position="86"/>
    </location>
</feature>
<dbReference type="GO" id="GO:0009103">
    <property type="term" value="P:lipopolysaccharide biosynthetic process"/>
    <property type="evidence" value="ECO:0007669"/>
    <property type="project" value="TreeGrafter"/>
</dbReference>
<gene>
    <name evidence="9" type="ORF">DFR27_1989</name>
</gene>
<evidence type="ECO:0000256" key="1">
    <source>
        <dbReference type="ARBA" id="ARBA00004651"/>
    </source>
</evidence>
<dbReference type="GO" id="GO:0046872">
    <property type="term" value="F:metal ion binding"/>
    <property type="evidence" value="ECO:0007669"/>
    <property type="project" value="UniProtKB-KW"/>
</dbReference>
<sequence>MISPVELLVVVASVYAANYLFRPVAFRVGLLDIPGGRKKHAVPTPLIGGVIIYVGMLFGYVITYPPSELIIALMIGAGLMLGVGVIDDLRGISPVKRLLAEFLVAVLVIGFGGLNIENTGILPIVGNVELGVLGVPITAVAVVGMINSFNMMDGIDGLGGGVVAVALGALLMFQFALGSSAFIDFTSLVLASVGVFLLKNLGLLSSVKIFLGDAGSMMLGFCTIVLLLAVAQESSNALSFSAVDALWCVALPLFDTFTIMLRRVLKGQHPFHPDRTHLHHIVMRMGFSAREALYLILAVAVLYAVAGLLIKQLAPQLSLLVFMALGVWYLRVMTRSWRLVRFVKRFRRKYGV</sequence>
<evidence type="ECO:0000256" key="3">
    <source>
        <dbReference type="ARBA" id="ARBA00022679"/>
    </source>
</evidence>
<dbReference type="PANTHER" id="PTHR22926:SF3">
    <property type="entry name" value="UNDECAPRENYL-PHOSPHATE ALPHA-N-ACETYLGLUCOSAMINYL 1-PHOSPHATE TRANSFERASE"/>
    <property type="match status" value="1"/>
</dbReference>
<dbReference type="Proteomes" id="UP000267187">
    <property type="component" value="Unassembled WGS sequence"/>
</dbReference>
<keyword evidence="3 9" id="KW-0808">Transferase</keyword>
<protein>
    <submittedName>
        <fullName evidence="9">UDP-GlcNAc:undecaprenyl-phosphate GlcNAc-1-phosphate transferase</fullName>
    </submittedName>
</protein>
<feature type="binding site" evidence="7">
    <location>
        <position position="150"/>
    </location>
    <ligand>
        <name>Mg(2+)</name>
        <dbReference type="ChEBI" id="CHEBI:18420"/>
    </ligand>
</feature>
<dbReference type="EMBL" id="REFJ01000004">
    <property type="protein sequence ID" value="RMA79548.1"/>
    <property type="molecule type" value="Genomic_DNA"/>
</dbReference>
<comment type="cofactor">
    <cofactor evidence="7">
        <name>Mg(2+)</name>
        <dbReference type="ChEBI" id="CHEBI:18420"/>
    </cofactor>
</comment>
<dbReference type="GO" id="GO:0016780">
    <property type="term" value="F:phosphotransferase activity, for other substituted phosphate groups"/>
    <property type="evidence" value="ECO:0007669"/>
    <property type="project" value="InterPro"/>
</dbReference>
<keyword evidence="5 8" id="KW-1133">Transmembrane helix</keyword>
<feature type="transmembrane region" description="Helical" evidence="8">
    <location>
        <begin position="316"/>
        <end position="334"/>
    </location>
</feature>
<dbReference type="GO" id="GO:0071555">
    <property type="term" value="P:cell wall organization"/>
    <property type="evidence" value="ECO:0007669"/>
    <property type="project" value="TreeGrafter"/>
</dbReference>
<evidence type="ECO:0000256" key="8">
    <source>
        <dbReference type="SAM" id="Phobius"/>
    </source>
</evidence>
<keyword evidence="7" id="KW-0479">Metal-binding</keyword>
<comment type="subcellular location">
    <subcellularLocation>
        <location evidence="1">Cell membrane</location>
        <topology evidence="1">Multi-pass membrane protein</topology>
    </subcellularLocation>
</comment>
<dbReference type="RefSeq" id="WP_121877299.1">
    <property type="nucleotide sequence ID" value="NZ_REFJ01000004.1"/>
</dbReference>
<feature type="transmembrane region" description="Helical" evidence="8">
    <location>
        <begin position="98"/>
        <end position="116"/>
    </location>
</feature>
<feature type="transmembrane region" description="Helical" evidence="8">
    <location>
        <begin position="181"/>
        <end position="198"/>
    </location>
</feature>
<name>A0A3M0A9N5_9GAMM</name>
<dbReference type="Pfam" id="PF00953">
    <property type="entry name" value="Glycos_transf_4"/>
    <property type="match status" value="1"/>
</dbReference>
<feature type="binding site" evidence="7">
    <location>
        <position position="213"/>
    </location>
    <ligand>
        <name>Mg(2+)</name>
        <dbReference type="ChEBI" id="CHEBI:18420"/>
    </ligand>
</feature>
<evidence type="ECO:0000256" key="2">
    <source>
        <dbReference type="ARBA" id="ARBA00022475"/>
    </source>
</evidence>
<feature type="transmembrane region" description="Helical" evidence="8">
    <location>
        <begin position="158"/>
        <end position="175"/>
    </location>
</feature>
<evidence type="ECO:0000256" key="5">
    <source>
        <dbReference type="ARBA" id="ARBA00022989"/>
    </source>
</evidence>
<dbReference type="GO" id="GO:0044038">
    <property type="term" value="P:cell wall macromolecule biosynthetic process"/>
    <property type="evidence" value="ECO:0007669"/>
    <property type="project" value="TreeGrafter"/>
</dbReference>
<dbReference type="CDD" id="cd06853">
    <property type="entry name" value="GT_WecA_like"/>
    <property type="match status" value="1"/>
</dbReference>
<keyword evidence="10" id="KW-1185">Reference proteome</keyword>
<keyword evidence="7" id="KW-0460">Magnesium</keyword>
<keyword evidence="6 8" id="KW-0472">Membrane</keyword>
<keyword evidence="4 8" id="KW-0812">Transmembrane</keyword>
<keyword evidence="2" id="KW-1003">Cell membrane</keyword>
<feature type="transmembrane region" description="Helical" evidence="8">
    <location>
        <begin position="210"/>
        <end position="231"/>
    </location>
</feature>